<feature type="transmembrane region" description="Helical" evidence="1">
    <location>
        <begin position="385"/>
        <end position="404"/>
    </location>
</feature>
<dbReference type="EMBL" id="CP040098">
    <property type="protein sequence ID" value="QCQ21153.1"/>
    <property type="molecule type" value="Genomic_DNA"/>
</dbReference>
<feature type="transmembrane region" description="Helical" evidence="1">
    <location>
        <begin position="76"/>
        <end position="98"/>
    </location>
</feature>
<evidence type="ECO:0000313" key="5">
    <source>
        <dbReference type="Proteomes" id="UP000298602"/>
    </source>
</evidence>
<feature type="transmembrane region" description="Helical" evidence="1">
    <location>
        <begin position="410"/>
        <end position="432"/>
    </location>
</feature>
<feature type="transmembrane region" description="Helical" evidence="1">
    <location>
        <begin position="629"/>
        <end position="650"/>
    </location>
</feature>
<evidence type="ECO:0000259" key="2">
    <source>
        <dbReference type="Pfam" id="PF20580"/>
    </source>
</evidence>
<dbReference type="OrthoDB" id="5428060at2"/>
<feature type="transmembrane region" description="Helical" evidence="1">
    <location>
        <begin position="561"/>
        <end position="579"/>
    </location>
</feature>
<sequence length="660" mass="73834">MRDRNVRAVPLLLGLALAALFCAVTPYNNVFLQNSPLAGGHFPLASFGCLLLLVIVLNPLLSLVRASWRLHSHELLLVWAMVTVATGIAFTGLMRTFIINITTPAWFTNTATPVGRILEALLPPGLFPTDPETIRALYNGLEGGRDMAWWEVLYTIPWHRWIAPMVGWGAFVALVYTALMGLMGLFTHQWIENEKMNFPLLRVPMALSDESEKGTLRAFFFHKYFLAGCSIPFFLHLLNGLHAHYPQVPQIPTLILMQPYMPKEGLLSGFYKLKVYLYPAFIGFAFLTSKQVSFSLWGFFMLGGLLPGLLQVMGWRLPSAALGTTFGPVLSGVEEMQMIGAFGVFFFFILWLGRYHLSYVVRTLFRKDPALDEAYHGLLSPRVSFWLFAAGFAGTLAWLCLFGMQLLAAFLFLIVCFMLQLVTARLICQGGLPYFTLTAAPSDGFLAFLDTRLIAPATVFLALVVQKVTFVDVRESLMPSLLHASKVSNGARPKRRFLFGVTASVVIGVAVSFAAMLILYYKHGIATLPDSWAVETARRVHENVAQLVEYPEGPKPWSTSFAVIGAVVMTFLVVGYQRFIWWPLHPIGYLTTYSSAMRILWFSFFIGWLVNTLVLRYGGVAQFKEARRFFIGMIVGDMVMALAWMVAGLFSPVRYNVLPL</sequence>
<dbReference type="AlphaFoldDB" id="A0A4P8L0U7"/>
<accession>A0A4P8L0U7</accession>
<evidence type="ECO:0000313" key="4">
    <source>
        <dbReference type="EMBL" id="QCQ21153.1"/>
    </source>
</evidence>
<dbReference type="KEGG" id="dax:FDQ92_02445"/>
<feature type="transmembrane region" description="Helical" evidence="1">
    <location>
        <begin position="497"/>
        <end position="521"/>
    </location>
</feature>
<proteinExistence type="predicted"/>
<keyword evidence="1" id="KW-0812">Transmembrane</keyword>
<dbReference type="InterPro" id="IPR046711">
    <property type="entry name" value="DUF6784"/>
</dbReference>
<dbReference type="Pfam" id="PF20581">
    <property type="entry name" value="DUF6785"/>
    <property type="match status" value="1"/>
</dbReference>
<feature type="transmembrane region" description="Helical" evidence="1">
    <location>
        <begin position="224"/>
        <end position="245"/>
    </location>
</feature>
<evidence type="ECO:0000259" key="3">
    <source>
        <dbReference type="Pfam" id="PF20581"/>
    </source>
</evidence>
<reference evidence="4 5" key="1">
    <citation type="submission" date="2019-05" db="EMBL/GenBank/DDBJ databases">
        <title>The Complete Genome Sequence of the n-alkane-degrading Desulfoglaeba alkanexedens ALDC reveals multiple alkylsuccinate synthase gene clusters.</title>
        <authorList>
            <person name="Callaghan A.V."/>
            <person name="Davidova I.A."/>
            <person name="Duncan K.E."/>
            <person name="Morris B."/>
            <person name="McInerney M.J."/>
        </authorList>
    </citation>
    <scope>NUCLEOTIDE SEQUENCE [LARGE SCALE GENOMIC DNA]</scope>
    <source>
        <strain evidence="4 5">ALDC</strain>
    </source>
</reference>
<dbReference type="InterPro" id="IPR046712">
    <property type="entry name" value="DUF6785"/>
</dbReference>
<feature type="transmembrane region" description="Helical" evidence="1">
    <location>
        <begin position="265"/>
        <end position="287"/>
    </location>
</feature>
<feature type="transmembrane region" description="Helical" evidence="1">
    <location>
        <begin position="294"/>
        <end position="317"/>
    </location>
</feature>
<feature type="domain" description="DUF6785" evidence="3">
    <location>
        <begin position="8"/>
        <end position="524"/>
    </location>
</feature>
<feature type="transmembrane region" description="Helical" evidence="1">
    <location>
        <begin position="337"/>
        <end position="357"/>
    </location>
</feature>
<dbReference type="Pfam" id="PF20580">
    <property type="entry name" value="DUF6784"/>
    <property type="match status" value="1"/>
</dbReference>
<feature type="domain" description="DUF6784" evidence="2">
    <location>
        <begin position="561"/>
        <end position="656"/>
    </location>
</feature>
<dbReference type="Proteomes" id="UP000298602">
    <property type="component" value="Chromosome"/>
</dbReference>
<evidence type="ECO:0000256" key="1">
    <source>
        <dbReference type="SAM" id="Phobius"/>
    </source>
</evidence>
<feature type="transmembrane region" description="Helical" evidence="1">
    <location>
        <begin position="42"/>
        <end position="64"/>
    </location>
</feature>
<keyword evidence="1" id="KW-0472">Membrane</keyword>
<keyword evidence="5" id="KW-1185">Reference proteome</keyword>
<gene>
    <name evidence="4" type="ORF">FDQ92_02445</name>
</gene>
<feature type="transmembrane region" description="Helical" evidence="1">
    <location>
        <begin position="161"/>
        <end position="186"/>
    </location>
</feature>
<protein>
    <submittedName>
        <fullName evidence="4">Uncharacterized protein</fullName>
    </submittedName>
</protein>
<dbReference type="RefSeq" id="WP_137423122.1">
    <property type="nucleotide sequence ID" value="NZ_CP040098.1"/>
</dbReference>
<name>A0A4P8L0U7_9BACT</name>
<organism evidence="4 5">
    <name type="scientific">Desulfoglaeba alkanexedens ALDC</name>
    <dbReference type="NCBI Taxonomy" id="980445"/>
    <lineage>
        <taxon>Bacteria</taxon>
        <taxon>Pseudomonadati</taxon>
        <taxon>Thermodesulfobacteriota</taxon>
        <taxon>Syntrophobacteria</taxon>
        <taxon>Syntrophobacterales</taxon>
        <taxon>Syntrophobacteraceae</taxon>
        <taxon>Desulfoglaeba</taxon>
    </lineage>
</organism>
<reference evidence="4 5" key="2">
    <citation type="submission" date="2019-05" db="EMBL/GenBank/DDBJ databases">
        <authorList>
            <person name="Suflita J.M."/>
            <person name="Marks C.R."/>
        </authorList>
    </citation>
    <scope>NUCLEOTIDE SEQUENCE [LARGE SCALE GENOMIC DNA]</scope>
    <source>
        <strain evidence="4 5">ALDC</strain>
    </source>
</reference>
<feature type="transmembrane region" description="Helical" evidence="1">
    <location>
        <begin position="599"/>
        <end position="617"/>
    </location>
</feature>
<keyword evidence="1" id="KW-1133">Transmembrane helix</keyword>